<organism evidence="1 2">
    <name type="scientific">Biomphalaria pfeifferi</name>
    <name type="common">Bloodfluke planorb</name>
    <name type="synonym">Freshwater snail</name>
    <dbReference type="NCBI Taxonomy" id="112525"/>
    <lineage>
        <taxon>Eukaryota</taxon>
        <taxon>Metazoa</taxon>
        <taxon>Spiralia</taxon>
        <taxon>Lophotrochozoa</taxon>
        <taxon>Mollusca</taxon>
        <taxon>Gastropoda</taxon>
        <taxon>Heterobranchia</taxon>
        <taxon>Euthyneura</taxon>
        <taxon>Panpulmonata</taxon>
        <taxon>Hygrophila</taxon>
        <taxon>Lymnaeoidea</taxon>
        <taxon>Planorbidae</taxon>
        <taxon>Biomphalaria</taxon>
    </lineage>
</organism>
<dbReference type="AlphaFoldDB" id="A0AAD8F681"/>
<accession>A0AAD8F681</accession>
<proteinExistence type="predicted"/>
<name>A0AAD8F681_BIOPF</name>
<gene>
    <name evidence="1" type="ORF">Bpfe_017408</name>
</gene>
<dbReference type="EMBL" id="JASAOG010000088">
    <property type="protein sequence ID" value="KAK0053252.1"/>
    <property type="molecule type" value="Genomic_DNA"/>
</dbReference>
<evidence type="ECO:0000313" key="2">
    <source>
        <dbReference type="Proteomes" id="UP001233172"/>
    </source>
</evidence>
<protein>
    <submittedName>
        <fullName evidence="1">Uncharacterized protein</fullName>
    </submittedName>
</protein>
<reference evidence="1" key="2">
    <citation type="submission" date="2023-04" db="EMBL/GenBank/DDBJ databases">
        <authorList>
            <person name="Bu L."/>
            <person name="Lu L."/>
            <person name="Laidemitt M.R."/>
            <person name="Zhang S.M."/>
            <person name="Mutuku M."/>
            <person name="Mkoji G."/>
            <person name="Steinauer M."/>
            <person name="Loker E.S."/>
        </authorList>
    </citation>
    <scope>NUCLEOTIDE SEQUENCE</scope>
    <source>
        <strain evidence="1">KasaAsao</strain>
        <tissue evidence="1">Whole Snail</tissue>
    </source>
</reference>
<keyword evidence="2" id="KW-1185">Reference proteome</keyword>
<comment type="caution">
    <text evidence="1">The sequence shown here is derived from an EMBL/GenBank/DDBJ whole genome shotgun (WGS) entry which is preliminary data.</text>
</comment>
<reference evidence="1" key="1">
    <citation type="journal article" date="2023" name="PLoS Negl. Trop. Dis.">
        <title>A genome sequence for Biomphalaria pfeifferi, the major vector snail for the human-infecting parasite Schistosoma mansoni.</title>
        <authorList>
            <person name="Bu L."/>
            <person name="Lu L."/>
            <person name="Laidemitt M.R."/>
            <person name="Zhang S.M."/>
            <person name="Mutuku M."/>
            <person name="Mkoji G."/>
            <person name="Steinauer M."/>
            <person name="Loker E.S."/>
        </authorList>
    </citation>
    <scope>NUCLEOTIDE SEQUENCE</scope>
    <source>
        <strain evidence="1">KasaAsao</strain>
    </source>
</reference>
<evidence type="ECO:0000313" key="1">
    <source>
        <dbReference type="EMBL" id="KAK0053252.1"/>
    </source>
</evidence>
<sequence length="194" mass="23620">MEQKERVCHCQTQLVQREWNREKECVSVRRSWCRQNGTEKKSESVSDPAGADRMEQRKRVSQCQIQLVQREWNREKECVIVRRSWCRENRKERKSVSLSDAAGAERIEQRERVCQCQTQLVQREWNREKECVIVRRSWCRENRTERKSVSLSDAAGAERIEQRERVCQCQTQLVQREWNREKEYVSVRRSWCRR</sequence>
<dbReference type="Proteomes" id="UP001233172">
    <property type="component" value="Unassembled WGS sequence"/>
</dbReference>